<dbReference type="OrthoDB" id="4833104at2"/>
<proteinExistence type="predicted"/>
<keyword evidence="2" id="KW-1185">Reference proteome</keyword>
<evidence type="ECO:0000313" key="2">
    <source>
        <dbReference type="Proteomes" id="UP000321181"/>
    </source>
</evidence>
<comment type="caution">
    <text evidence="1">The sequence shown here is derived from an EMBL/GenBank/DDBJ whole genome shotgun (WGS) entry which is preliminary data.</text>
</comment>
<protein>
    <recommendedName>
        <fullName evidence="3">Pilus biosynthesis protein TadE</fullName>
    </recommendedName>
</protein>
<dbReference type="Proteomes" id="UP000321181">
    <property type="component" value="Unassembled WGS sequence"/>
</dbReference>
<gene>
    <name evidence="1" type="ORF">CAE01nite_21010</name>
</gene>
<name>A0A512DD21_9CELL</name>
<evidence type="ECO:0000313" key="1">
    <source>
        <dbReference type="EMBL" id="GEO34376.1"/>
    </source>
</evidence>
<dbReference type="RefSeq" id="WP_146903742.1">
    <property type="nucleotide sequence ID" value="NZ_BAAARM010000003.1"/>
</dbReference>
<reference evidence="1 2" key="1">
    <citation type="submission" date="2019-07" db="EMBL/GenBank/DDBJ databases">
        <title>Whole genome shotgun sequence of Cellulomonas aerilata NBRC 106308.</title>
        <authorList>
            <person name="Hosoyama A."/>
            <person name="Uohara A."/>
            <person name="Ohji S."/>
            <person name="Ichikawa N."/>
        </authorList>
    </citation>
    <scope>NUCLEOTIDE SEQUENCE [LARGE SCALE GENOMIC DNA]</scope>
    <source>
        <strain evidence="1 2">NBRC 106308</strain>
    </source>
</reference>
<evidence type="ECO:0008006" key="3">
    <source>
        <dbReference type="Google" id="ProtNLM"/>
    </source>
</evidence>
<organism evidence="1 2">
    <name type="scientific">Cellulomonas aerilata</name>
    <dbReference type="NCBI Taxonomy" id="515326"/>
    <lineage>
        <taxon>Bacteria</taxon>
        <taxon>Bacillati</taxon>
        <taxon>Actinomycetota</taxon>
        <taxon>Actinomycetes</taxon>
        <taxon>Micrococcales</taxon>
        <taxon>Cellulomonadaceae</taxon>
        <taxon>Cellulomonas</taxon>
    </lineage>
</organism>
<accession>A0A512DD21</accession>
<dbReference type="AlphaFoldDB" id="A0A512DD21"/>
<dbReference type="EMBL" id="BJYY01000013">
    <property type="protein sequence ID" value="GEO34376.1"/>
    <property type="molecule type" value="Genomic_DNA"/>
</dbReference>
<sequence length="136" mass="13955">MVEFLAAALLLLLPVLYLVVVLGRLQAATFAAEGAAREAGRSFTTSPTVAEALPRATASVRIALDDQGFTDVDAGSALAVTCSTTPCLQPGSDVLVQVAFEVRLPAVPAFVQGVVPLAVPVTAEHVAPVDSFLVTP</sequence>